<keyword evidence="2 3" id="KW-0040">ANK repeat</keyword>
<dbReference type="PANTHER" id="PTHR24136">
    <property type="entry name" value="SOWAH (DROSOPHILA) HOMOLOG"/>
    <property type="match status" value="1"/>
</dbReference>
<proteinExistence type="predicted"/>
<sequence length="346" mass="36150">MIERNKRVATVLARGLACLCAGLAFSGASYALEGKEWDLMAAMGDYAVKKTPQNMARVKALLKRGARPYNKTATQPYAMPDEELTPMGLAVVSGVPDVVGVFLVSGVAINMPMSPDGATLLTYTISNLSLGEAKPEQIETVRLLINAGADVNVIAPNGETPLETAASAYTPSLELVRMLLKAGANPRAADSNGRTILFGRVASDLTMLKTLVDGGADPYAHSNAGASPLTFVCERRYELNGQPDPTAAERIAILHKPGTPVEPPRATGSAKSVPTPLLYAAMAHNPDCVKALLEAGANPDAPAMSGNVDGSDYAGSVREVVARKAKSAPDLFDAAAAALIERAPRQ</sequence>
<dbReference type="GO" id="GO:0016567">
    <property type="term" value="P:protein ubiquitination"/>
    <property type="evidence" value="ECO:0007669"/>
    <property type="project" value="TreeGrafter"/>
</dbReference>
<dbReference type="SMART" id="SM00248">
    <property type="entry name" value="ANK"/>
    <property type="match status" value="5"/>
</dbReference>
<dbReference type="Gene3D" id="1.25.40.20">
    <property type="entry name" value="Ankyrin repeat-containing domain"/>
    <property type="match status" value="2"/>
</dbReference>
<evidence type="ECO:0000256" key="1">
    <source>
        <dbReference type="ARBA" id="ARBA00022737"/>
    </source>
</evidence>
<evidence type="ECO:0000256" key="2">
    <source>
        <dbReference type="ARBA" id="ARBA00023043"/>
    </source>
</evidence>
<dbReference type="GO" id="GO:0045732">
    <property type="term" value="P:positive regulation of protein catabolic process"/>
    <property type="evidence" value="ECO:0007669"/>
    <property type="project" value="TreeGrafter"/>
</dbReference>
<accession>A0A102L9R3</accession>
<evidence type="ECO:0000256" key="3">
    <source>
        <dbReference type="PROSITE-ProRule" id="PRU00023"/>
    </source>
</evidence>
<reference evidence="5 6" key="1">
    <citation type="submission" date="2015-11" db="EMBL/GenBank/DDBJ databases">
        <title>Expanding the genomic diversity of Burkholderia species for the development of highly accurate diagnostics.</title>
        <authorList>
            <person name="Sahl J."/>
            <person name="Keim P."/>
            <person name="Wagner D."/>
        </authorList>
    </citation>
    <scope>NUCLEOTIDE SEQUENCE [LARGE SCALE GENOMIC DNA]</scope>
    <source>
        <strain evidence="5 6">RF32-BP4</strain>
    </source>
</reference>
<dbReference type="SUPFAM" id="SSF48403">
    <property type="entry name" value="Ankyrin repeat"/>
    <property type="match status" value="1"/>
</dbReference>
<dbReference type="PANTHER" id="PTHR24136:SF15">
    <property type="entry name" value="ANK_REP_REGION DOMAIN-CONTAINING PROTEIN"/>
    <property type="match status" value="1"/>
</dbReference>
<evidence type="ECO:0000313" key="5">
    <source>
        <dbReference type="EMBL" id="KUZ89660.1"/>
    </source>
</evidence>
<comment type="caution">
    <text evidence="5">The sequence shown here is derived from an EMBL/GenBank/DDBJ whole genome shotgun (WGS) entry which is preliminary data.</text>
</comment>
<dbReference type="RefSeq" id="WP_059633853.1">
    <property type="nucleotide sequence ID" value="NZ_LOTK01000044.1"/>
</dbReference>
<evidence type="ECO:0000256" key="4">
    <source>
        <dbReference type="SAM" id="SignalP"/>
    </source>
</evidence>
<dbReference type="AlphaFoldDB" id="A0A102L9R3"/>
<feature type="repeat" description="ANK" evidence="3">
    <location>
        <begin position="272"/>
        <end position="304"/>
    </location>
</feature>
<dbReference type="Proteomes" id="UP000065521">
    <property type="component" value="Unassembled WGS sequence"/>
</dbReference>
<dbReference type="InterPro" id="IPR002110">
    <property type="entry name" value="Ankyrin_rpt"/>
</dbReference>
<gene>
    <name evidence="5" type="ORF">WI38_15995</name>
</gene>
<feature type="repeat" description="ANK" evidence="3">
    <location>
        <begin position="157"/>
        <end position="191"/>
    </location>
</feature>
<feature type="chain" id="PRO_5007112913" evidence="4">
    <location>
        <begin position="32"/>
        <end position="346"/>
    </location>
</feature>
<dbReference type="PROSITE" id="PS50297">
    <property type="entry name" value="ANK_REP_REGION"/>
    <property type="match status" value="1"/>
</dbReference>
<feature type="signal peptide" evidence="4">
    <location>
        <begin position="1"/>
        <end position="31"/>
    </location>
</feature>
<dbReference type="InterPro" id="IPR036770">
    <property type="entry name" value="Ankyrin_rpt-contain_sf"/>
</dbReference>
<dbReference type="Pfam" id="PF12796">
    <property type="entry name" value="Ank_2"/>
    <property type="match status" value="1"/>
</dbReference>
<evidence type="ECO:0000313" key="6">
    <source>
        <dbReference type="Proteomes" id="UP000065521"/>
    </source>
</evidence>
<protein>
    <submittedName>
        <fullName evidence="5">Uncharacterized protein</fullName>
    </submittedName>
</protein>
<dbReference type="Pfam" id="PF00023">
    <property type="entry name" value="Ank"/>
    <property type="match status" value="1"/>
</dbReference>
<dbReference type="EMBL" id="LOTN01000034">
    <property type="protein sequence ID" value="KUZ89660.1"/>
    <property type="molecule type" value="Genomic_DNA"/>
</dbReference>
<keyword evidence="4" id="KW-0732">Signal</keyword>
<dbReference type="PROSITE" id="PS50088">
    <property type="entry name" value="ANK_REPEAT"/>
    <property type="match status" value="2"/>
</dbReference>
<keyword evidence="1" id="KW-0677">Repeat</keyword>
<name>A0A102L9R3_9BURK</name>
<organism evidence="5 6">
    <name type="scientific">Burkholderia ubonensis</name>
    <dbReference type="NCBI Taxonomy" id="101571"/>
    <lineage>
        <taxon>Bacteria</taxon>
        <taxon>Pseudomonadati</taxon>
        <taxon>Pseudomonadota</taxon>
        <taxon>Betaproteobacteria</taxon>
        <taxon>Burkholderiales</taxon>
        <taxon>Burkholderiaceae</taxon>
        <taxon>Burkholderia</taxon>
        <taxon>Burkholderia cepacia complex</taxon>
    </lineage>
</organism>
<dbReference type="InterPro" id="IPR051573">
    <property type="entry name" value="Ankyrin-SOCS_box_domain"/>
</dbReference>